<keyword evidence="6 9" id="KW-1133">Transmembrane helix</keyword>
<evidence type="ECO:0000256" key="3">
    <source>
        <dbReference type="ARBA" id="ARBA00022448"/>
    </source>
</evidence>
<name>A0ABY3T2K8_9GAMM</name>
<dbReference type="Proteomes" id="UP001054801">
    <property type="component" value="Chromosome"/>
</dbReference>
<evidence type="ECO:0000256" key="1">
    <source>
        <dbReference type="ARBA" id="ARBA00004651"/>
    </source>
</evidence>
<evidence type="ECO:0000256" key="6">
    <source>
        <dbReference type="ARBA" id="ARBA00022989"/>
    </source>
</evidence>
<evidence type="ECO:0000256" key="5">
    <source>
        <dbReference type="ARBA" id="ARBA00022692"/>
    </source>
</evidence>
<feature type="transmembrane region" description="Helical" evidence="9">
    <location>
        <begin position="901"/>
        <end position="918"/>
    </location>
</feature>
<evidence type="ECO:0000256" key="9">
    <source>
        <dbReference type="SAM" id="Phobius"/>
    </source>
</evidence>
<evidence type="ECO:0000256" key="7">
    <source>
        <dbReference type="ARBA" id="ARBA00023136"/>
    </source>
</evidence>
<dbReference type="InterPro" id="IPR027463">
    <property type="entry name" value="AcrB_DN_DC_subdom"/>
</dbReference>
<proteinExistence type="inferred from homology"/>
<organism evidence="10 11">
    <name type="scientific">Thiothrix winogradskyi</name>
    <dbReference type="NCBI Taxonomy" id="96472"/>
    <lineage>
        <taxon>Bacteria</taxon>
        <taxon>Pseudomonadati</taxon>
        <taxon>Pseudomonadota</taxon>
        <taxon>Gammaproteobacteria</taxon>
        <taxon>Thiotrichales</taxon>
        <taxon>Thiotrichaceae</taxon>
        <taxon>Thiothrix</taxon>
    </lineage>
</organism>
<dbReference type="EMBL" id="CP091244">
    <property type="protein sequence ID" value="UJS26076.1"/>
    <property type="molecule type" value="Genomic_DNA"/>
</dbReference>
<dbReference type="InterPro" id="IPR001036">
    <property type="entry name" value="Acrflvin-R"/>
</dbReference>
<dbReference type="Gene3D" id="3.30.70.1430">
    <property type="entry name" value="Multidrug efflux transporter AcrB pore domain"/>
    <property type="match status" value="2"/>
</dbReference>
<dbReference type="InterPro" id="IPR004763">
    <property type="entry name" value="CusA-like"/>
</dbReference>
<feature type="transmembrane region" description="Helical" evidence="9">
    <location>
        <begin position="954"/>
        <end position="973"/>
    </location>
</feature>
<feature type="region of interest" description="Disordered" evidence="8">
    <location>
        <begin position="157"/>
        <end position="187"/>
    </location>
</feature>
<dbReference type="PANTHER" id="PTHR32063:SF4">
    <property type="entry name" value="SLR6043 PROTEIN"/>
    <property type="match status" value="1"/>
</dbReference>
<keyword evidence="5 9" id="KW-0812">Transmembrane</keyword>
<gene>
    <name evidence="10" type="ORF">L2Y54_08565</name>
</gene>
<keyword evidence="7 9" id="KW-0472">Membrane</keyword>
<sequence length="1079" mass="116879">MFNAIIDVSLKQRLFVLMGAVLLLLYGLFTLRQLPVDVFPDLNKPTVTLMTEAHGMAPEEVEQLVTFPLETAMNGLEGVTRVRSVSGVGLSIVYVEFGWGTDIYRNRQQVSERLGAVSSQLPAEVVPQMSPISSIMGEILLVAMTIEETPPPLPLIRGGAKTDSVSYPSPDKGRLGGVSSGQAGDGSLSPMEVRDLAEWVVRPRLLGIPGVSQVIPMGGEVRQYRITPDVANMERLQISLNQLQTTLHGFASNTSGGFLESQSQEYLIRNIGRTTRLEDMQQLVVAHRDDVPILLQQVAQVEFAAGVKRGEASFMGKPAVILSVQKQPGVDTVKLTSEVEAALAELNRNMPAGIKADNLLFKQANFIEAAINNVEEALLDGAIMVVIVLFLFLLNVRTTVISLTAIPLSLLAAALVFHAFGLSVNTMTLGGLAIALGELVDDAVVDVENVLRRLRQNALRPQPLPALQVIAAASKEVRSGVVYATLIVVLVFVPLFFLAGIEGRLFTPLGVAYIVSILASLGVAVTVTPVLCYYLLGVGAVREPPLRDYHDSPLVRFLKRLDTHVLYWSFRHVRLLLSGALIVVLIAIASIPFFPRAFLPAFNEGTLTISMMLQPGISLTESNRIGTLAENLLLQVPEVKQVGRRTGRAELDEHAEGVHSSEIDVDLEPSERGRDAVLADIRTRLAVIPASVNIGQPISHRLDHMLSGVRAQIALKVFGDDTDTLRSLATELQTRLAAIPGVVDLQLEKQVRIPQLQVRVDYSKVQQYGVTPASINQALETLANGATVAQVLDNNRRADVVIRLQDADRTAHGLRNLLVETHSGYIPLQQIASIEDSSGPNQIVRENSRRRMVLSANAAADADMAAVVQAIRAELATFPLPEGYFTRLEGQFQAQEQATQLIAMLALVSLTLIFLVLYSRYQSSVLALIIMGNIPLALVGGVVALWLAGQTLSVASLVGFITLAGISTRNGILKISHYINLVRHEGETFGIPMIVRGSLERLTPVLMTALVAAFALLPLLLAGGDPGKEILYPVALVIFGGLVSSTLLDTLLTPVLFYRWGEQPLHHLLSTQGDSHETV</sequence>
<dbReference type="Pfam" id="PF00873">
    <property type="entry name" value="ACR_tran"/>
    <property type="match status" value="1"/>
</dbReference>
<feature type="transmembrane region" description="Helical" evidence="9">
    <location>
        <begin position="925"/>
        <end position="948"/>
    </location>
</feature>
<evidence type="ECO:0000313" key="10">
    <source>
        <dbReference type="EMBL" id="UJS26076.1"/>
    </source>
</evidence>
<feature type="transmembrane region" description="Helical" evidence="9">
    <location>
        <begin position="481"/>
        <end position="501"/>
    </location>
</feature>
<reference evidence="10" key="1">
    <citation type="journal article" date="2022" name="Microorganisms">
        <title>Two New Species of Filamentous Sulfur Bacteria of the Genus Thiothrix, Thiothrix winogradskyi sp. nov. and 'Candidatus Thiothrix sulfatifontis' sp. nov.</title>
        <authorList>
            <person name="Ravin N.V."/>
            <person name="Rossetti S."/>
            <person name="Beletsky A.V."/>
            <person name="Kadnikov V.V."/>
            <person name="Rudenko T.S."/>
            <person name="Smolyakov D.D."/>
            <person name="Moskvitina M.I."/>
            <person name="Gureeva M.V."/>
            <person name="Mardanov A.V."/>
            <person name="Grabovich M.Y."/>
        </authorList>
    </citation>
    <scope>NUCLEOTIDE SEQUENCE</scope>
    <source>
        <strain evidence="10">CT3</strain>
    </source>
</reference>
<evidence type="ECO:0000313" key="11">
    <source>
        <dbReference type="Proteomes" id="UP001054801"/>
    </source>
</evidence>
<evidence type="ECO:0000256" key="8">
    <source>
        <dbReference type="SAM" id="MobiDB-lite"/>
    </source>
</evidence>
<dbReference type="SUPFAM" id="SSF82693">
    <property type="entry name" value="Multidrug efflux transporter AcrB pore domain, PN1, PN2, PC1 and PC2 subdomains"/>
    <property type="match status" value="2"/>
</dbReference>
<dbReference type="PRINTS" id="PR00702">
    <property type="entry name" value="ACRIFLAVINRP"/>
</dbReference>
<comment type="subcellular location">
    <subcellularLocation>
        <location evidence="1">Cell membrane</location>
        <topology evidence="1">Multi-pass membrane protein</topology>
    </subcellularLocation>
</comment>
<feature type="transmembrane region" description="Helical" evidence="9">
    <location>
        <begin position="575"/>
        <end position="594"/>
    </location>
</feature>
<dbReference type="RefSeq" id="WP_236501415.1">
    <property type="nucleotide sequence ID" value="NZ_CP091244.1"/>
</dbReference>
<dbReference type="NCBIfam" id="TIGR00914">
    <property type="entry name" value="2A0601"/>
    <property type="match status" value="1"/>
</dbReference>
<keyword evidence="11" id="KW-1185">Reference proteome</keyword>
<evidence type="ECO:0000256" key="2">
    <source>
        <dbReference type="ARBA" id="ARBA00010942"/>
    </source>
</evidence>
<protein>
    <submittedName>
        <fullName evidence="10">Efflux RND transporter permease subunit</fullName>
    </submittedName>
</protein>
<dbReference type="Gene3D" id="3.30.2090.10">
    <property type="entry name" value="Multidrug efflux transporter AcrB TolC docking domain, DN and DC subdomains"/>
    <property type="match status" value="2"/>
</dbReference>
<feature type="transmembrane region" description="Helical" evidence="9">
    <location>
        <begin position="1002"/>
        <end position="1024"/>
    </location>
</feature>
<dbReference type="Gene3D" id="3.30.70.1440">
    <property type="entry name" value="Multidrug efflux transporter AcrB pore domain"/>
    <property type="match status" value="1"/>
</dbReference>
<feature type="transmembrane region" description="Helical" evidence="9">
    <location>
        <begin position="12"/>
        <end position="31"/>
    </location>
</feature>
<feature type="transmembrane region" description="Helical" evidence="9">
    <location>
        <begin position="513"/>
        <end position="536"/>
    </location>
</feature>
<keyword evidence="4" id="KW-1003">Cell membrane</keyword>
<keyword evidence="3" id="KW-0813">Transport</keyword>
<dbReference type="PANTHER" id="PTHR32063">
    <property type="match status" value="1"/>
</dbReference>
<dbReference type="Gene3D" id="1.20.1640.10">
    <property type="entry name" value="Multidrug efflux transporter AcrB transmembrane domain"/>
    <property type="match status" value="3"/>
</dbReference>
<feature type="transmembrane region" description="Helical" evidence="9">
    <location>
        <begin position="1030"/>
        <end position="1058"/>
    </location>
</feature>
<dbReference type="Gene3D" id="3.30.70.1320">
    <property type="entry name" value="Multidrug efflux transporter AcrB pore domain like"/>
    <property type="match status" value="2"/>
</dbReference>
<feature type="transmembrane region" description="Helical" evidence="9">
    <location>
        <begin position="400"/>
        <end position="420"/>
    </location>
</feature>
<evidence type="ECO:0000256" key="4">
    <source>
        <dbReference type="ARBA" id="ARBA00022475"/>
    </source>
</evidence>
<accession>A0ABY3T2K8</accession>
<comment type="similarity">
    <text evidence="2">Belongs to the resistance-nodulation-cell division (RND) (TC 2.A.6) family.</text>
</comment>
<dbReference type="SUPFAM" id="SSF82866">
    <property type="entry name" value="Multidrug efflux transporter AcrB transmembrane domain"/>
    <property type="match status" value="2"/>
</dbReference>
<dbReference type="SUPFAM" id="SSF82714">
    <property type="entry name" value="Multidrug efflux transporter AcrB TolC docking domain, DN and DC subdomains"/>
    <property type="match status" value="2"/>
</dbReference>